<dbReference type="GO" id="GO:0052381">
    <property type="term" value="F:tRNA dimethylallyltransferase activity"/>
    <property type="evidence" value="ECO:0007669"/>
    <property type="project" value="UniProtKB-EC"/>
</dbReference>
<evidence type="ECO:0000313" key="13">
    <source>
        <dbReference type="Proteomes" id="UP000232323"/>
    </source>
</evidence>
<evidence type="ECO:0000256" key="11">
    <source>
        <dbReference type="SAM" id="MobiDB-lite"/>
    </source>
</evidence>
<proteinExistence type="inferred from homology"/>
<dbReference type="InterPro" id="IPR018022">
    <property type="entry name" value="IPT"/>
</dbReference>
<evidence type="ECO:0000313" key="12">
    <source>
        <dbReference type="EMBL" id="GAX75196.1"/>
    </source>
</evidence>
<dbReference type="NCBIfam" id="TIGR00174">
    <property type="entry name" value="miaA"/>
    <property type="match status" value="1"/>
</dbReference>
<dbReference type="EC" id="2.5.1.75" evidence="3"/>
<dbReference type="AlphaFoldDB" id="A0A250WWQ0"/>
<dbReference type="Gene3D" id="3.40.50.300">
    <property type="entry name" value="P-loop containing nucleotide triphosphate hydrolases"/>
    <property type="match status" value="2"/>
</dbReference>
<protein>
    <recommendedName>
        <fullName evidence="3">tRNA dimethylallyltransferase</fullName>
        <ecNumber evidence="3">2.5.1.75</ecNumber>
    </recommendedName>
</protein>
<comment type="catalytic activity">
    <reaction evidence="9">
        <text>adenosine(37) in tRNA + dimethylallyl diphosphate = N(6)-dimethylallyladenosine(37) in tRNA + diphosphate</text>
        <dbReference type="Rhea" id="RHEA:26482"/>
        <dbReference type="Rhea" id="RHEA-COMP:10162"/>
        <dbReference type="Rhea" id="RHEA-COMP:10375"/>
        <dbReference type="ChEBI" id="CHEBI:33019"/>
        <dbReference type="ChEBI" id="CHEBI:57623"/>
        <dbReference type="ChEBI" id="CHEBI:74411"/>
        <dbReference type="ChEBI" id="CHEBI:74415"/>
        <dbReference type="EC" id="2.5.1.75"/>
    </reaction>
</comment>
<comment type="cofactor">
    <cofactor evidence="1">
        <name>Mg(2+)</name>
        <dbReference type="ChEBI" id="CHEBI:18420"/>
    </cofactor>
</comment>
<evidence type="ECO:0000256" key="7">
    <source>
        <dbReference type="ARBA" id="ARBA00022840"/>
    </source>
</evidence>
<reference evidence="12 13" key="1">
    <citation type="submission" date="2017-08" db="EMBL/GenBank/DDBJ databases">
        <title>Acidophilic green algal genome provides insights into adaptation to an acidic environment.</title>
        <authorList>
            <person name="Hirooka S."/>
            <person name="Hirose Y."/>
            <person name="Kanesaki Y."/>
            <person name="Higuchi S."/>
            <person name="Fujiwara T."/>
            <person name="Onuma R."/>
            <person name="Era A."/>
            <person name="Ohbayashi R."/>
            <person name="Uzuka A."/>
            <person name="Nozaki H."/>
            <person name="Yoshikawa H."/>
            <person name="Miyagishima S.Y."/>
        </authorList>
    </citation>
    <scope>NUCLEOTIDE SEQUENCE [LARGE SCALE GENOMIC DNA]</scope>
    <source>
        <strain evidence="12 13">NIES-2499</strain>
    </source>
</reference>
<dbReference type="EMBL" id="BEGY01000011">
    <property type="protein sequence ID" value="GAX75196.1"/>
    <property type="molecule type" value="Genomic_DNA"/>
</dbReference>
<dbReference type="PANTHER" id="PTHR11088">
    <property type="entry name" value="TRNA DIMETHYLALLYLTRANSFERASE"/>
    <property type="match status" value="1"/>
</dbReference>
<keyword evidence="13" id="KW-1185">Reference proteome</keyword>
<dbReference type="GO" id="GO:0006400">
    <property type="term" value="P:tRNA modification"/>
    <property type="evidence" value="ECO:0007669"/>
    <property type="project" value="TreeGrafter"/>
</dbReference>
<evidence type="ECO:0000256" key="5">
    <source>
        <dbReference type="ARBA" id="ARBA00022694"/>
    </source>
</evidence>
<evidence type="ECO:0000256" key="2">
    <source>
        <dbReference type="ARBA" id="ARBA00005842"/>
    </source>
</evidence>
<dbReference type="Proteomes" id="UP000232323">
    <property type="component" value="Unassembled WGS sequence"/>
</dbReference>
<dbReference type="InterPro" id="IPR039657">
    <property type="entry name" value="Dimethylallyltransferase"/>
</dbReference>
<dbReference type="Pfam" id="PF01715">
    <property type="entry name" value="IPPT"/>
    <property type="match status" value="2"/>
</dbReference>
<evidence type="ECO:0000256" key="4">
    <source>
        <dbReference type="ARBA" id="ARBA00022679"/>
    </source>
</evidence>
<evidence type="ECO:0000256" key="6">
    <source>
        <dbReference type="ARBA" id="ARBA00022741"/>
    </source>
</evidence>
<comment type="caution">
    <text evidence="12">The sequence shown here is derived from an EMBL/GenBank/DDBJ whole genome shotgun (WGS) entry which is preliminary data.</text>
</comment>
<evidence type="ECO:0000256" key="1">
    <source>
        <dbReference type="ARBA" id="ARBA00001946"/>
    </source>
</evidence>
<dbReference type="OrthoDB" id="775260at2759"/>
<keyword evidence="6 10" id="KW-0547">Nucleotide-binding</keyword>
<keyword evidence="4 10" id="KW-0808">Transferase</keyword>
<sequence length="764" mass="82264">MRIIYRPLQQHIAFNRSYTDSLKYRKHSSRQCMTLAQAAGLEHVKLPQVVIITGPTAVGKTAVALQLAKRLNGEVISADSVQVYRGLDVGSDKLPLSERQGVPHHLIDVREVQDEFSAGDFHDLARAAARDIIARGKVPIVVGGTGFYLRWFMQGKAQGPRTTPEAAQAVKAALVQAWESETERLGVDELSEEVKWSVGVKLLEVWGDPDAAIRIGEEKNNYYRLERALALIHMTGKKLEELEIPSVAAAAATVGHQGTVPVSASMTTTARLPTLSAGSSHSIVPVAAHTSATNKDSSPGAADFERHNENVRDEALPTTAATAAPCSTLQPDEALPTTAATAAPCSTLQPDEALPTTAATAAPCSTLQPDEALPMTAATDASCFTLQPDEAGLYDHVENQETVCISGTRLLEHTTSSDEGIVGDECVQLSVQQGTTSSAEFTPVLRHDQQTPAAGRVKKRQKRGGLVSSGLQGSRGEAETSSGRATGVLLEASASGDKPSYSMQSGDIAAGDGVLVESYPPGSIGDGEFDFRPFFLWRDRLELYDRIGDRCEEMVFTGLLDESAQLLSQGFAPGSNVPTRAIGYRQAMLMLQQQVTESSNQALLYKNNNDGQQAPSACSVAQDVETKPSNISRLPVAPRLDGEKMKGLVNAIAAATHRLVRSQMTWFRDDKVYKWVDMSSSGGNSVDDVVNMICEELATPAHTGGCGYGSGRLTKEMEKALIRYQPKFKRLLDISAVQSLLDHIQQRLEPKIKNSTVLSKNSNF</sequence>
<evidence type="ECO:0000256" key="9">
    <source>
        <dbReference type="ARBA" id="ARBA00049563"/>
    </source>
</evidence>
<dbReference type="GO" id="GO:0005524">
    <property type="term" value="F:ATP binding"/>
    <property type="evidence" value="ECO:0007669"/>
    <property type="project" value="UniProtKB-KW"/>
</dbReference>
<dbReference type="GO" id="GO:0009691">
    <property type="term" value="P:cytokinin biosynthetic process"/>
    <property type="evidence" value="ECO:0007669"/>
    <property type="project" value="TreeGrafter"/>
</dbReference>
<feature type="region of interest" description="Disordered" evidence="11">
    <location>
        <begin position="445"/>
        <end position="486"/>
    </location>
</feature>
<keyword evidence="7 10" id="KW-0067">ATP-binding</keyword>
<comment type="similarity">
    <text evidence="2 10">Belongs to the IPP transferase family.</text>
</comment>
<dbReference type="PANTHER" id="PTHR11088:SF60">
    <property type="entry name" value="TRNA DIMETHYLALLYLTRANSFERASE"/>
    <property type="match status" value="1"/>
</dbReference>
<dbReference type="HAMAP" id="MF_00185">
    <property type="entry name" value="IPP_trans"/>
    <property type="match status" value="1"/>
</dbReference>
<dbReference type="InterPro" id="IPR027417">
    <property type="entry name" value="P-loop_NTPase"/>
</dbReference>
<dbReference type="STRING" id="1157962.A0A250WWQ0"/>
<name>A0A250WWQ0_9CHLO</name>
<evidence type="ECO:0000256" key="10">
    <source>
        <dbReference type="RuleBase" id="RU003785"/>
    </source>
</evidence>
<keyword evidence="5" id="KW-0819">tRNA processing</keyword>
<organism evidence="12 13">
    <name type="scientific">Chlamydomonas eustigma</name>
    <dbReference type="NCBI Taxonomy" id="1157962"/>
    <lineage>
        <taxon>Eukaryota</taxon>
        <taxon>Viridiplantae</taxon>
        <taxon>Chlorophyta</taxon>
        <taxon>core chlorophytes</taxon>
        <taxon>Chlorophyceae</taxon>
        <taxon>CS clade</taxon>
        <taxon>Chlamydomonadales</taxon>
        <taxon>Chlamydomonadaceae</taxon>
        <taxon>Chlamydomonas</taxon>
    </lineage>
</organism>
<evidence type="ECO:0000256" key="8">
    <source>
        <dbReference type="ARBA" id="ARBA00022842"/>
    </source>
</evidence>
<gene>
    <name evidence="12" type="ORF">CEUSTIGMA_g2640.t1</name>
</gene>
<keyword evidence="8" id="KW-0460">Magnesium</keyword>
<accession>A0A250WWQ0</accession>
<dbReference type="SUPFAM" id="SSF52540">
    <property type="entry name" value="P-loop containing nucleoside triphosphate hydrolases"/>
    <property type="match status" value="1"/>
</dbReference>
<evidence type="ECO:0000256" key="3">
    <source>
        <dbReference type="ARBA" id="ARBA00012665"/>
    </source>
</evidence>